<dbReference type="Proteomes" id="UP000198797">
    <property type="component" value="Unassembled WGS sequence"/>
</dbReference>
<feature type="transmembrane region" description="Helical" evidence="1">
    <location>
        <begin position="52"/>
        <end position="78"/>
    </location>
</feature>
<dbReference type="STRING" id="121616.GA0070216_1154"/>
<evidence type="ECO:0000256" key="1">
    <source>
        <dbReference type="SAM" id="Phobius"/>
    </source>
</evidence>
<feature type="transmembrane region" description="Helical" evidence="1">
    <location>
        <begin position="109"/>
        <end position="132"/>
    </location>
</feature>
<evidence type="ECO:0008006" key="4">
    <source>
        <dbReference type="Google" id="ProtNLM"/>
    </source>
</evidence>
<keyword evidence="1" id="KW-0812">Transmembrane</keyword>
<reference evidence="3" key="1">
    <citation type="submission" date="2016-06" db="EMBL/GenBank/DDBJ databases">
        <authorList>
            <person name="Varghese N."/>
            <person name="Submissions Spin"/>
        </authorList>
    </citation>
    <scope>NUCLEOTIDE SEQUENCE [LARGE SCALE GENOMIC DNA]</scope>
    <source>
        <strain evidence="3">DSM 44100</strain>
    </source>
</reference>
<dbReference type="AlphaFoldDB" id="A0A1C5A9S0"/>
<evidence type="ECO:0000313" key="3">
    <source>
        <dbReference type="Proteomes" id="UP000198797"/>
    </source>
</evidence>
<keyword evidence="3" id="KW-1185">Reference proteome</keyword>
<sequence>MDLLPVPPFEGKARWSASPEPVLERARQILATQAPASNIQGFLGTTQGLGGAAVMVIIGVLMAVTLLLCLAALVVIAVDRLIERRRLTAALRIVGVPRRAEAAADLAEVALPLVISAALAMAATAGAVHAAIEITGVTTGRLGQILLTQVGLTAAAVVLLTAVVYAGTLLRTSSEGRADNPTNPAPVDLVQVCRVVTKRNTRLRSSRASLDMGRRIRGFSRATGMSLVVWCVTRPLRCRRSRE</sequence>
<organism evidence="2 3">
    <name type="scientific">Micromonospora matsumotoense</name>
    <dbReference type="NCBI Taxonomy" id="121616"/>
    <lineage>
        <taxon>Bacteria</taxon>
        <taxon>Bacillati</taxon>
        <taxon>Actinomycetota</taxon>
        <taxon>Actinomycetes</taxon>
        <taxon>Micromonosporales</taxon>
        <taxon>Micromonosporaceae</taxon>
        <taxon>Micromonospora</taxon>
    </lineage>
</organism>
<evidence type="ECO:0000313" key="2">
    <source>
        <dbReference type="EMBL" id="SCF41876.1"/>
    </source>
</evidence>
<feature type="transmembrane region" description="Helical" evidence="1">
    <location>
        <begin position="144"/>
        <end position="167"/>
    </location>
</feature>
<keyword evidence="1" id="KW-0472">Membrane</keyword>
<accession>A0A1C5A9S0</accession>
<protein>
    <recommendedName>
        <fullName evidence="4">FtsX-like permease family protein</fullName>
    </recommendedName>
</protein>
<dbReference type="EMBL" id="FMCU01000015">
    <property type="protein sequence ID" value="SCF41876.1"/>
    <property type="molecule type" value="Genomic_DNA"/>
</dbReference>
<dbReference type="RefSeq" id="WP_141723176.1">
    <property type="nucleotide sequence ID" value="NZ_FMCU01000015.1"/>
</dbReference>
<gene>
    <name evidence="2" type="ORF">GA0070216_1154</name>
</gene>
<proteinExistence type="predicted"/>
<keyword evidence="1" id="KW-1133">Transmembrane helix</keyword>
<name>A0A1C5A9S0_9ACTN</name>